<dbReference type="EMBL" id="BPLQ01006291">
    <property type="protein sequence ID" value="GIY21362.1"/>
    <property type="molecule type" value="Genomic_DNA"/>
</dbReference>
<evidence type="ECO:0000313" key="2">
    <source>
        <dbReference type="Proteomes" id="UP001054837"/>
    </source>
</evidence>
<organism evidence="1 2">
    <name type="scientific">Caerostris darwini</name>
    <dbReference type="NCBI Taxonomy" id="1538125"/>
    <lineage>
        <taxon>Eukaryota</taxon>
        <taxon>Metazoa</taxon>
        <taxon>Ecdysozoa</taxon>
        <taxon>Arthropoda</taxon>
        <taxon>Chelicerata</taxon>
        <taxon>Arachnida</taxon>
        <taxon>Araneae</taxon>
        <taxon>Araneomorphae</taxon>
        <taxon>Entelegynae</taxon>
        <taxon>Araneoidea</taxon>
        <taxon>Araneidae</taxon>
        <taxon>Caerostris</taxon>
    </lineage>
</organism>
<dbReference type="Proteomes" id="UP001054837">
    <property type="component" value="Unassembled WGS sequence"/>
</dbReference>
<sequence>MFPGTTLRKLMGFSAARFRPFFRLQTEEEVTKMFEPGLHVGVEVQWCASTFETSHWKASLGDFPPSPSNETAQLIKYLMERIFNDSPGLGSLPSPLRRQSESDF</sequence>
<proteinExistence type="predicted"/>
<dbReference type="AlphaFoldDB" id="A0AAV4RLJ0"/>
<name>A0AAV4RLJ0_9ARAC</name>
<accession>A0AAV4RLJ0</accession>
<evidence type="ECO:0000313" key="1">
    <source>
        <dbReference type="EMBL" id="GIY21362.1"/>
    </source>
</evidence>
<keyword evidence="2" id="KW-1185">Reference proteome</keyword>
<reference evidence="1 2" key="1">
    <citation type="submission" date="2021-06" db="EMBL/GenBank/DDBJ databases">
        <title>Caerostris darwini draft genome.</title>
        <authorList>
            <person name="Kono N."/>
            <person name="Arakawa K."/>
        </authorList>
    </citation>
    <scope>NUCLEOTIDE SEQUENCE [LARGE SCALE GENOMIC DNA]</scope>
</reference>
<protein>
    <submittedName>
        <fullName evidence="1">Uncharacterized protein</fullName>
    </submittedName>
</protein>
<comment type="caution">
    <text evidence="1">The sequence shown here is derived from an EMBL/GenBank/DDBJ whole genome shotgun (WGS) entry which is preliminary data.</text>
</comment>
<gene>
    <name evidence="1" type="ORF">CDAR_409821</name>
</gene>